<dbReference type="PROSITE" id="PS50928">
    <property type="entry name" value="ABC_TM1"/>
    <property type="match status" value="1"/>
</dbReference>
<proteinExistence type="inferred from homology"/>
<dbReference type="Pfam" id="PF12911">
    <property type="entry name" value="OppC_N"/>
    <property type="match status" value="1"/>
</dbReference>
<dbReference type="InterPro" id="IPR050366">
    <property type="entry name" value="BP-dependent_transpt_permease"/>
</dbReference>
<dbReference type="Proteomes" id="UP000473525">
    <property type="component" value="Unassembled WGS sequence"/>
</dbReference>
<feature type="transmembrane region" description="Helical" evidence="7">
    <location>
        <begin position="43"/>
        <end position="65"/>
    </location>
</feature>
<dbReference type="EMBL" id="WSEK01000004">
    <property type="protein sequence ID" value="MVQ47921.1"/>
    <property type="molecule type" value="Genomic_DNA"/>
</dbReference>
<keyword evidence="11" id="KW-1185">Reference proteome</keyword>
<evidence type="ECO:0000256" key="2">
    <source>
        <dbReference type="ARBA" id="ARBA00022448"/>
    </source>
</evidence>
<accession>A0A6L6XKY8</accession>
<keyword evidence="6 7" id="KW-0472">Membrane</keyword>
<keyword evidence="5 7" id="KW-1133">Transmembrane helix</keyword>
<feature type="transmembrane region" description="Helical" evidence="7">
    <location>
        <begin position="244"/>
        <end position="264"/>
    </location>
</feature>
<dbReference type="Pfam" id="PF00528">
    <property type="entry name" value="BPD_transp_1"/>
    <property type="match status" value="1"/>
</dbReference>
<evidence type="ECO:0000256" key="7">
    <source>
        <dbReference type="RuleBase" id="RU363032"/>
    </source>
</evidence>
<comment type="similarity">
    <text evidence="7">Belongs to the binding-protein-dependent transport system permease family.</text>
</comment>
<evidence type="ECO:0000259" key="9">
    <source>
        <dbReference type="PROSITE" id="PS50928"/>
    </source>
</evidence>
<comment type="subcellular location">
    <subcellularLocation>
        <location evidence="1 7">Cell membrane</location>
        <topology evidence="1 7">Multi-pass membrane protein</topology>
    </subcellularLocation>
</comment>
<evidence type="ECO:0000313" key="11">
    <source>
        <dbReference type="Proteomes" id="UP000473525"/>
    </source>
</evidence>
<feature type="transmembrane region" description="Helical" evidence="7">
    <location>
        <begin position="113"/>
        <end position="140"/>
    </location>
</feature>
<gene>
    <name evidence="10" type="ORF">GON03_01915</name>
</gene>
<feature type="transmembrane region" description="Helical" evidence="7">
    <location>
        <begin position="299"/>
        <end position="320"/>
    </location>
</feature>
<feature type="domain" description="ABC transmembrane type-1" evidence="9">
    <location>
        <begin position="117"/>
        <end position="320"/>
    </location>
</feature>
<dbReference type="RefSeq" id="WP_157340050.1">
    <property type="nucleotide sequence ID" value="NZ_WSEK01000004.1"/>
</dbReference>
<keyword evidence="2 7" id="KW-0813">Transport</keyword>
<reference evidence="10 11" key="1">
    <citation type="submission" date="2019-12" db="EMBL/GenBank/DDBJ databases">
        <authorList>
            <person name="Huq M.A."/>
        </authorList>
    </citation>
    <scope>NUCLEOTIDE SEQUENCE [LARGE SCALE GENOMIC DNA]</scope>
    <source>
        <strain evidence="10 11">MAH-18</strain>
    </source>
</reference>
<feature type="transmembrane region" description="Helical" evidence="7">
    <location>
        <begin position="152"/>
        <end position="174"/>
    </location>
</feature>
<evidence type="ECO:0000256" key="1">
    <source>
        <dbReference type="ARBA" id="ARBA00004651"/>
    </source>
</evidence>
<comment type="caution">
    <text evidence="10">The sequence shown here is derived from an EMBL/GenBank/DDBJ whole genome shotgun (WGS) entry which is preliminary data.</text>
</comment>
<evidence type="ECO:0000256" key="8">
    <source>
        <dbReference type="SAM" id="MobiDB-lite"/>
    </source>
</evidence>
<dbReference type="AlphaFoldDB" id="A0A6L6XKY8"/>
<name>A0A6L6XKY8_9ACTN</name>
<keyword evidence="4 7" id="KW-0812">Transmembrane</keyword>
<evidence type="ECO:0000256" key="5">
    <source>
        <dbReference type="ARBA" id="ARBA00022989"/>
    </source>
</evidence>
<evidence type="ECO:0000313" key="10">
    <source>
        <dbReference type="EMBL" id="MVQ47921.1"/>
    </source>
</evidence>
<evidence type="ECO:0000256" key="3">
    <source>
        <dbReference type="ARBA" id="ARBA00022475"/>
    </source>
</evidence>
<dbReference type="GO" id="GO:0055085">
    <property type="term" value="P:transmembrane transport"/>
    <property type="evidence" value="ECO:0007669"/>
    <property type="project" value="InterPro"/>
</dbReference>
<dbReference type="PANTHER" id="PTHR43386:SF1">
    <property type="entry name" value="D,D-DIPEPTIDE TRANSPORT SYSTEM PERMEASE PROTEIN DDPC-RELATED"/>
    <property type="match status" value="1"/>
</dbReference>
<dbReference type="InterPro" id="IPR025966">
    <property type="entry name" value="OppC_N"/>
</dbReference>
<sequence>MSDLETHGAVDAGTVTAEGAPPGAIEGKSPFQLAMGRLRRDKLTLVSLGIVVTYVLAAIAAPFLVKAGILDPYTVHQDLIGPDTIPIGKWGGISADHPLGVEPGIGRDALSRIWYGMTFSLSIALIATIISIGLGVIVGVISGAAGGWTDAVLGRVTDLTLAFPQTLMVLALYSLGLKFITETLNLPDGALANAIYVTAVLGLFGWTGVSRLIRGQVLSIREREFVEAAKMIGASRFRIYFREILPNLWAPILITFTLYMPVFVSAEAALSFLGVGIDPPTPTLGNVLADSLDYAQADFIYFFAPAALIAIIVVTFNLVGDGLRDALDPKADR</sequence>
<dbReference type="InterPro" id="IPR035906">
    <property type="entry name" value="MetI-like_sf"/>
</dbReference>
<keyword evidence="3" id="KW-1003">Cell membrane</keyword>
<dbReference type="Gene3D" id="1.10.3720.10">
    <property type="entry name" value="MetI-like"/>
    <property type="match status" value="1"/>
</dbReference>
<feature type="region of interest" description="Disordered" evidence="8">
    <location>
        <begin position="1"/>
        <end position="23"/>
    </location>
</feature>
<dbReference type="PANTHER" id="PTHR43386">
    <property type="entry name" value="OLIGOPEPTIDE TRANSPORT SYSTEM PERMEASE PROTEIN APPC"/>
    <property type="match status" value="1"/>
</dbReference>
<evidence type="ECO:0000256" key="6">
    <source>
        <dbReference type="ARBA" id="ARBA00023136"/>
    </source>
</evidence>
<evidence type="ECO:0000256" key="4">
    <source>
        <dbReference type="ARBA" id="ARBA00022692"/>
    </source>
</evidence>
<dbReference type="GO" id="GO:0005886">
    <property type="term" value="C:plasma membrane"/>
    <property type="evidence" value="ECO:0007669"/>
    <property type="project" value="UniProtKB-SubCell"/>
</dbReference>
<feature type="transmembrane region" description="Helical" evidence="7">
    <location>
        <begin position="194"/>
        <end position="213"/>
    </location>
</feature>
<organism evidence="10 11">
    <name type="scientific">Nocardioides agri</name>
    <dbReference type="NCBI Taxonomy" id="2682843"/>
    <lineage>
        <taxon>Bacteria</taxon>
        <taxon>Bacillati</taxon>
        <taxon>Actinomycetota</taxon>
        <taxon>Actinomycetes</taxon>
        <taxon>Propionibacteriales</taxon>
        <taxon>Nocardioidaceae</taxon>
        <taxon>Nocardioides</taxon>
    </lineage>
</organism>
<dbReference type="CDD" id="cd06261">
    <property type="entry name" value="TM_PBP2"/>
    <property type="match status" value="1"/>
</dbReference>
<protein>
    <submittedName>
        <fullName evidence="10">ABC transporter permease subunit</fullName>
    </submittedName>
</protein>
<dbReference type="InterPro" id="IPR000515">
    <property type="entry name" value="MetI-like"/>
</dbReference>
<dbReference type="SUPFAM" id="SSF161098">
    <property type="entry name" value="MetI-like"/>
    <property type="match status" value="1"/>
</dbReference>